<organism evidence="2 3">
    <name type="scientific">Genlisea aurea</name>
    <dbReference type="NCBI Taxonomy" id="192259"/>
    <lineage>
        <taxon>Eukaryota</taxon>
        <taxon>Viridiplantae</taxon>
        <taxon>Streptophyta</taxon>
        <taxon>Embryophyta</taxon>
        <taxon>Tracheophyta</taxon>
        <taxon>Spermatophyta</taxon>
        <taxon>Magnoliopsida</taxon>
        <taxon>eudicotyledons</taxon>
        <taxon>Gunneridae</taxon>
        <taxon>Pentapetalae</taxon>
        <taxon>asterids</taxon>
        <taxon>lamiids</taxon>
        <taxon>Lamiales</taxon>
        <taxon>Lentibulariaceae</taxon>
        <taxon>Genlisea</taxon>
    </lineage>
</organism>
<feature type="non-terminal residue" evidence="2">
    <location>
        <position position="265"/>
    </location>
</feature>
<dbReference type="Proteomes" id="UP000015453">
    <property type="component" value="Unassembled WGS sequence"/>
</dbReference>
<comment type="caution">
    <text evidence="2">The sequence shown here is derived from an EMBL/GenBank/DDBJ whole genome shotgun (WGS) entry which is preliminary data.</text>
</comment>
<name>S8D7C7_9LAMI</name>
<dbReference type="AlphaFoldDB" id="S8D7C7"/>
<evidence type="ECO:0000313" key="2">
    <source>
        <dbReference type="EMBL" id="EPS58588.1"/>
    </source>
</evidence>
<proteinExistence type="predicted"/>
<evidence type="ECO:0000313" key="3">
    <source>
        <dbReference type="Proteomes" id="UP000015453"/>
    </source>
</evidence>
<feature type="non-terminal residue" evidence="2">
    <location>
        <position position="1"/>
    </location>
</feature>
<dbReference type="Pfam" id="PF13966">
    <property type="entry name" value="zf-RVT"/>
    <property type="match status" value="1"/>
</dbReference>
<gene>
    <name evidence="2" type="ORF">M569_16225</name>
</gene>
<reference evidence="2 3" key="1">
    <citation type="journal article" date="2013" name="BMC Genomics">
        <title>The miniature genome of a carnivorous plant Genlisea aurea contains a low number of genes and short non-coding sequences.</title>
        <authorList>
            <person name="Leushkin E.V."/>
            <person name="Sutormin R.A."/>
            <person name="Nabieva E.R."/>
            <person name="Penin A.A."/>
            <person name="Kondrashov A.S."/>
            <person name="Logacheva M.D."/>
        </authorList>
    </citation>
    <scope>NUCLEOTIDE SEQUENCE [LARGE SCALE GENOMIC DNA]</scope>
</reference>
<protein>
    <recommendedName>
        <fullName evidence="1">Reverse transcriptase zinc-binding domain-containing protein</fullName>
    </recommendedName>
</protein>
<evidence type="ECO:0000259" key="1">
    <source>
        <dbReference type="Pfam" id="PF13966"/>
    </source>
</evidence>
<dbReference type="EMBL" id="AUSU01009071">
    <property type="protein sequence ID" value="EPS58588.1"/>
    <property type="molecule type" value="Genomic_DNA"/>
</dbReference>
<dbReference type="OrthoDB" id="913718at2759"/>
<sequence>GMGFRELPLFNLALLAKQGWRLMTQPSSLCSKLMKAKYYPTISFLHAPLGRAPSYSWHSIHSSRKVLASGLRWRIGGGNSVNVWHDPWIPENLAFRPSSPAPPGTADMKVKDLIQSDHSGWNSSVIRRIFSPSDVQHILAIPLSRNAYPDRLIWHHTRHGEYTTKTGYQLLKGIAELSQPTPSVTNPNLTLFWHFLWKQQLPTRIITFVWRLGKNILPLKENLARRHICPDYVFEVCGIDTETWFHAFVSCPFSRAVWRLEGIVV</sequence>
<keyword evidence="3" id="KW-1185">Reference proteome</keyword>
<dbReference type="InterPro" id="IPR026960">
    <property type="entry name" value="RVT-Znf"/>
</dbReference>
<feature type="domain" description="Reverse transcriptase zinc-binding" evidence="1">
    <location>
        <begin position="190"/>
        <end position="258"/>
    </location>
</feature>
<accession>S8D7C7</accession>